<feature type="region of interest" description="Disordered" evidence="1">
    <location>
        <begin position="1"/>
        <end position="174"/>
    </location>
</feature>
<evidence type="ECO:0000259" key="2">
    <source>
        <dbReference type="PROSITE" id="PS50090"/>
    </source>
</evidence>
<organism evidence="3 4">
    <name type="scientific">Aspergillus pseudoustus</name>
    <dbReference type="NCBI Taxonomy" id="1810923"/>
    <lineage>
        <taxon>Eukaryota</taxon>
        <taxon>Fungi</taxon>
        <taxon>Dikarya</taxon>
        <taxon>Ascomycota</taxon>
        <taxon>Pezizomycotina</taxon>
        <taxon>Eurotiomycetes</taxon>
        <taxon>Eurotiomycetidae</taxon>
        <taxon>Eurotiales</taxon>
        <taxon>Aspergillaceae</taxon>
        <taxon>Aspergillus</taxon>
        <taxon>Aspergillus subgen. Nidulantes</taxon>
    </lineage>
</organism>
<feature type="compositionally biased region" description="Basic and acidic residues" evidence="1">
    <location>
        <begin position="160"/>
        <end position="171"/>
    </location>
</feature>
<keyword evidence="4" id="KW-1185">Reference proteome</keyword>
<accession>A0ABR4K0N3</accession>
<feature type="compositionally biased region" description="Basic and acidic residues" evidence="1">
    <location>
        <begin position="79"/>
        <end position="99"/>
    </location>
</feature>
<dbReference type="Gene3D" id="1.10.10.60">
    <property type="entry name" value="Homeodomain-like"/>
    <property type="match status" value="1"/>
</dbReference>
<dbReference type="CDD" id="cd00167">
    <property type="entry name" value="SANT"/>
    <property type="match status" value="1"/>
</dbReference>
<feature type="compositionally biased region" description="Low complexity" evidence="1">
    <location>
        <begin position="143"/>
        <end position="156"/>
    </location>
</feature>
<dbReference type="SMART" id="SM00717">
    <property type="entry name" value="SANT"/>
    <property type="match status" value="1"/>
</dbReference>
<feature type="domain" description="Myb-like" evidence="2">
    <location>
        <begin position="359"/>
        <end position="413"/>
    </location>
</feature>
<feature type="compositionally biased region" description="Polar residues" evidence="1">
    <location>
        <begin position="338"/>
        <end position="350"/>
    </location>
</feature>
<evidence type="ECO:0000313" key="4">
    <source>
        <dbReference type="Proteomes" id="UP001610446"/>
    </source>
</evidence>
<feature type="region of interest" description="Disordered" evidence="1">
    <location>
        <begin position="336"/>
        <end position="361"/>
    </location>
</feature>
<dbReference type="PROSITE" id="PS50090">
    <property type="entry name" value="MYB_LIKE"/>
    <property type="match status" value="1"/>
</dbReference>
<dbReference type="InterPro" id="IPR001005">
    <property type="entry name" value="SANT/Myb"/>
</dbReference>
<feature type="compositionally biased region" description="Low complexity" evidence="1">
    <location>
        <begin position="36"/>
        <end position="46"/>
    </location>
</feature>
<sequence>MLPTFHMNSFKPWTPPPTKPFLPHKTPRNPRPPSSLRPTPSRGSPPSTMPLPKHHLPARPPAEACVFASSPSSSSSHIQIRETLRSDPESKTFSEEPDRGAVSPRNLVPHIQAPAPDPMSRCDPQDNAGISTEPPAFREDYAGDGLSPPSISSSDNSLEESFRPPDAHEDVPINPLILTNNGSWRDVGLESLVPQDSSLVNLETTCPYPDPPATLHSPLNHYQDASERNMGWDNGIQTSDHDRQKVHHSSHSTDPGLFYPDSAHGNHHVDEGFKSSKRKTHPSEGQARKRRRVRSTLPSREDSFTALQSHFVSLPINDRLQFLSWLFEAREDGEARITSRSSPQPETKQSPGVCKGVQGSSRKGMSWSVEEADLLVKLRKDEGRPWSEVTRVFSTQYPGRSQGAIQVFWCTTLSKKSG</sequence>
<dbReference type="Proteomes" id="UP001610446">
    <property type="component" value="Unassembled WGS sequence"/>
</dbReference>
<gene>
    <name evidence="3" type="ORF">BJY01DRAFT_234802</name>
</gene>
<name>A0ABR4K0N3_9EURO</name>
<feature type="region of interest" description="Disordered" evidence="1">
    <location>
        <begin position="225"/>
        <end position="299"/>
    </location>
</feature>
<evidence type="ECO:0000313" key="3">
    <source>
        <dbReference type="EMBL" id="KAL2845902.1"/>
    </source>
</evidence>
<proteinExistence type="predicted"/>
<reference evidence="3 4" key="1">
    <citation type="submission" date="2024-07" db="EMBL/GenBank/DDBJ databases">
        <title>Section-level genome sequencing and comparative genomics of Aspergillus sections Usti and Cavernicolus.</title>
        <authorList>
            <consortium name="Lawrence Berkeley National Laboratory"/>
            <person name="Nybo J.L."/>
            <person name="Vesth T.C."/>
            <person name="Theobald S."/>
            <person name="Frisvad J.C."/>
            <person name="Larsen T.O."/>
            <person name="Kjaerboelling I."/>
            <person name="Rothschild-Mancinelli K."/>
            <person name="Lyhne E.K."/>
            <person name="Kogle M.E."/>
            <person name="Barry K."/>
            <person name="Clum A."/>
            <person name="Na H."/>
            <person name="Ledsgaard L."/>
            <person name="Lin J."/>
            <person name="Lipzen A."/>
            <person name="Kuo A."/>
            <person name="Riley R."/>
            <person name="Mondo S."/>
            <person name="Labutti K."/>
            <person name="Haridas S."/>
            <person name="Pangalinan J."/>
            <person name="Salamov A.A."/>
            <person name="Simmons B.A."/>
            <person name="Magnuson J.K."/>
            <person name="Chen J."/>
            <person name="Drula E."/>
            <person name="Henrissat B."/>
            <person name="Wiebenga A."/>
            <person name="Lubbers R.J."/>
            <person name="Gomes A.C."/>
            <person name="Makela M.R."/>
            <person name="Stajich J."/>
            <person name="Grigoriev I.V."/>
            <person name="Mortensen U.H."/>
            <person name="De Vries R.P."/>
            <person name="Baker S.E."/>
            <person name="Andersen M.R."/>
        </authorList>
    </citation>
    <scope>NUCLEOTIDE SEQUENCE [LARGE SCALE GENOMIC DNA]</scope>
    <source>
        <strain evidence="3 4">CBS 123904</strain>
    </source>
</reference>
<protein>
    <recommendedName>
        <fullName evidence="2">Myb-like domain-containing protein</fullName>
    </recommendedName>
</protein>
<dbReference type="EMBL" id="JBFXLU010000068">
    <property type="protein sequence ID" value="KAL2845902.1"/>
    <property type="molecule type" value="Genomic_DNA"/>
</dbReference>
<evidence type="ECO:0000256" key="1">
    <source>
        <dbReference type="SAM" id="MobiDB-lite"/>
    </source>
</evidence>
<comment type="caution">
    <text evidence="3">The sequence shown here is derived from an EMBL/GenBank/DDBJ whole genome shotgun (WGS) entry which is preliminary data.</text>
</comment>